<protein>
    <submittedName>
        <fullName evidence="1">Uncharacterized protein</fullName>
    </submittedName>
</protein>
<accession>A0A2A7U771</accession>
<dbReference type="EMBL" id="PDDV01000007">
    <property type="protein sequence ID" value="PEH74256.1"/>
    <property type="molecule type" value="Genomic_DNA"/>
</dbReference>
<dbReference type="RefSeq" id="WP_098142634.1">
    <property type="nucleotide sequence ID" value="NZ_PDDV01000007.1"/>
</dbReference>
<dbReference type="Proteomes" id="UP000219788">
    <property type="component" value="Unassembled WGS sequence"/>
</dbReference>
<reference evidence="2" key="1">
    <citation type="submission" date="2017-09" db="EMBL/GenBank/DDBJ databases">
        <title>FDA dAtabase for Regulatory Grade micrObial Sequences (FDA-ARGOS): Supporting development and validation of Infectious Disease Dx tests.</title>
        <authorList>
            <person name="Goldberg B."/>
            <person name="Campos J."/>
            <person name="Tallon L."/>
            <person name="Sadzewicz L."/>
            <person name="Ott S."/>
            <person name="Zhao X."/>
            <person name="Nagaraj S."/>
            <person name="Vavikolanu K."/>
            <person name="Aluvathingal J."/>
            <person name="Nadendla S."/>
            <person name="Geyer C."/>
            <person name="Sichtig H."/>
        </authorList>
    </citation>
    <scope>NUCLEOTIDE SEQUENCE [LARGE SCALE GENOMIC DNA]</scope>
    <source>
        <strain evidence="2">FDAARGOS_370</strain>
    </source>
</reference>
<proteinExistence type="predicted"/>
<sequence length="675" mass="77500">MTDQFISKIIKEKIKSPTRADFNLEKWNEEWAKVELNSSARDKKVYTMGIIMDSVLKDIRAKLADLYGRAPKTNHEKLMISYIATSNRTSAVALKLAKKAPTTNIHDIMLKANRLGNKQSLGEIVHGAVDGFQLAIRECLRGIEKNSQIIISADPIDEMDFIQQESWLSQLYNTYIHLWQCILWSDYNLIEVDSENKTFKIEQPNTPFEIAFNNSSQRKERLFAQQTLIASKPSIAQFFSSDKYIFITRGNKKRVANVASISNATKELITANAYWRMEENILEDYFPKEWLSNDFGKGFCLSEVLNVMRILMLIANIETKKYPEDDSAFNVNKLRMFCPTVQASSLERALSEATEMSIVKVINILNFLTFSSSPTGDIWCQPLVKLKKNKYALLTSALNAPMMFRLIERWAFLFNIDLAKKGTTYETKVVDEINSALGTNPFITDYDKAVSKRIKIESIEEEIDLLARIDDLILIGEAKSIVTTDSEISKHRTSEVLQHAGEQVVRKTEFIKANLETVFDRLNWSYDANKNYKFAGFIINSSRIFVGYAFNSIPVIDDKILRAYFSSNEVNLLTVISQDKFKPIAWYRLYDNIDELKNNFSKYIATPPQLHANTKRYEYNEIILPYLNSDSYKISKKYLVFKSGDLLAPMEQEHSFPVIKSADYDSEVETINVTL</sequence>
<name>A0A2A7U771_EDWTA</name>
<dbReference type="OrthoDB" id="6737158at2"/>
<gene>
    <name evidence="1" type="ORF">CRM76_01475</name>
</gene>
<evidence type="ECO:0000313" key="2">
    <source>
        <dbReference type="Proteomes" id="UP000219788"/>
    </source>
</evidence>
<organism evidence="1 2">
    <name type="scientific">Edwardsiella tarda</name>
    <dbReference type="NCBI Taxonomy" id="636"/>
    <lineage>
        <taxon>Bacteria</taxon>
        <taxon>Pseudomonadati</taxon>
        <taxon>Pseudomonadota</taxon>
        <taxon>Gammaproteobacteria</taxon>
        <taxon>Enterobacterales</taxon>
        <taxon>Hafniaceae</taxon>
        <taxon>Edwardsiella</taxon>
    </lineage>
</organism>
<comment type="caution">
    <text evidence="1">The sequence shown here is derived from an EMBL/GenBank/DDBJ whole genome shotgun (WGS) entry which is preliminary data.</text>
</comment>
<dbReference type="AlphaFoldDB" id="A0A2A7U771"/>
<evidence type="ECO:0000313" key="1">
    <source>
        <dbReference type="EMBL" id="PEH74256.1"/>
    </source>
</evidence>